<dbReference type="EMBL" id="APBN01000001">
    <property type="protein sequence ID" value="EMT54567.1"/>
    <property type="molecule type" value="Genomic_DNA"/>
</dbReference>
<keyword evidence="2" id="KW-1185">Reference proteome</keyword>
<organism evidence="1 2">
    <name type="scientific">Brevibacillus borstelensis AK1</name>
    <dbReference type="NCBI Taxonomy" id="1300222"/>
    <lineage>
        <taxon>Bacteria</taxon>
        <taxon>Bacillati</taxon>
        <taxon>Bacillota</taxon>
        <taxon>Bacilli</taxon>
        <taxon>Bacillales</taxon>
        <taxon>Paenibacillaceae</taxon>
        <taxon>Brevibacillus</taxon>
    </lineage>
</organism>
<dbReference type="PATRIC" id="fig|1300222.3.peg.667"/>
<dbReference type="AlphaFoldDB" id="M8DM89"/>
<evidence type="ECO:0000313" key="1">
    <source>
        <dbReference type="EMBL" id="EMT54567.1"/>
    </source>
</evidence>
<protein>
    <submittedName>
        <fullName evidence="1">Uncharacterized protein</fullName>
    </submittedName>
</protein>
<dbReference type="STRING" id="1300222.I532_03145"/>
<evidence type="ECO:0000313" key="2">
    <source>
        <dbReference type="Proteomes" id="UP000012081"/>
    </source>
</evidence>
<reference evidence="1 2" key="1">
    <citation type="submission" date="2013-03" db="EMBL/GenBank/DDBJ databases">
        <title>Assembly of a new bacterial strain Brevibacillus borstelensis AK1.</title>
        <authorList>
            <person name="Rajan I."/>
            <person name="PoliReddy D."/>
            <person name="Sugumar T."/>
            <person name="Rathinam K."/>
            <person name="Alqarawi S."/>
            <person name="Khalil A.B."/>
            <person name="Sivakumar N."/>
        </authorList>
    </citation>
    <scope>NUCLEOTIDE SEQUENCE [LARGE SCALE GENOMIC DNA]</scope>
    <source>
        <strain evidence="1 2">AK1</strain>
    </source>
</reference>
<dbReference type="Proteomes" id="UP000012081">
    <property type="component" value="Unassembled WGS sequence"/>
</dbReference>
<name>M8DM89_9BACL</name>
<accession>M8DM89</accession>
<dbReference type="RefSeq" id="WP_003386340.1">
    <property type="nucleotide sequence ID" value="NZ_APBN01000001.1"/>
</dbReference>
<comment type="caution">
    <text evidence="1">The sequence shown here is derived from an EMBL/GenBank/DDBJ whole genome shotgun (WGS) entry which is preliminary data.</text>
</comment>
<proteinExistence type="predicted"/>
<gene>
    <name evidence="1" type="ORF">I532_03145</name>
</gene>
<sequence>MTEEEWGILYKLGFRMEEGKVKHLKLGVVKEIEDFSGFDSLSELEAFAKECLRTRCLVNKQKKRDKRQRG</sequence>